<feature type="domain" description="Oxidoreductase molybdopterin-binding" evidence="2">
    <location>
        <begin position="61"/>
        <end position="135"/>
    </location>
</feature>
<dbReference type="Pfam" id="PF00174">
    <property type="entry name" value="Oxidored_molyb"/>
    <property type="match status" value="1"/>
</dbReference>
<proteinExistence type="predicted"/>
<dbReference type="Proteomes" id="UP000051298">
    <property type="component" value="Unassembled WGS sequence"/>
</dbReference>
<keyword evidence="1" id="KW-0732">Signal</keyword>
<sequence>MFKFHLPSTLVSALMALIASVMFAHSETDPIVLSVDHDQIEYHFTLNDMMAFDPVTFSTKTIWSHGTQEFKGVRLKDLLDSIEISDGKMRAVAVDDYAVDIPVSDAVKDGPIIAYLHNGAQMSRRSKGPLRIVYPYDSHKKYQTETVYSRSIWQLNRLFVK</sequence>
<gene>
    <name evidence="3" type="ORF">THS5294_02459</name>
</gene>
<protein>
    <submittedName>
        <fullName evidence="3">Oxidoreductase molybdopterin binding domain protein</fullName>
    </submittedName>
</protein>
<dbReference type="AlphaFoldDB" id="A0A0P1F0R2"/>
<accession>A0A0P1F0R2</accession>
<evidence type="ECO:0000259" key="2">
    <source>
        <dbReference type="Pfam" id="PF00174"/>
    </source>
</evidence>
<evidence type="ECO:0000313" key="3">
    <source>
        <dbReference type="EMBL" id="CUH61158.1"/>
    </source>
</evidence>
<feature type="chain" id="PRO_5006062141" evidence="1">
    <location>
        <begin position="25"/>
        <end position="161"/>
    </location>
</feature>
<dbReference type="RefSeq" id="WP_058123970.1">
    <property type="nucleotide sequence ID" value="NZ_CYRX01000031.1"/>
</dbReference>
<dbReference type="SUPFAM" id="SSF56524">
    <property type="entry name" value="Oxidoreductase molybdopterin-binding domain"/>
    <property type="match status" value="1"/>
</dbReference>
<reference evidence="3 4" key="1">
    <citation type="submission" date="2015-09" db="EMBL/GenBank/DDBJ databases">
        <authorList>
            <consortium name="Swine Surveillance"/>
        </authorList>
    </citation>
    <scope>NUCLEOTIDE SEQUENCE [LARGE SCALE GENOMIC DNA]</scope>
    <source>
        <strain evidence="3 4">CECT 5294</strain>
    </source>
</reference>
<evidence type="ECO:0000256" key="1">
    <source>
        <dbReference type="SAM" id="SignalP"/>
    </source>
</evidence>
<dbReference type="InterPro" id="IPR000572">
    <property type="entry name" value="OxRdtase_Mopterin-bd_dom"/>
</dbReference>
<dbReference type="InterPro" id="IPR036374">
    <property type="entry name" value="OxRdtase_Mopterin-bd_sf"/>
</dbReference>
<dbReference type="eggNOG" id="COG3915">
    <property type="taxonomic scope" value="Bacteria"/>
</dbReference>
<dbReference type="EMBL" id="CYRX01000031">
    <property type="protein sequence ID" value="CUH61158.1"/>
    <property type="molecule type" value="Genomic_DNA"/>
</dbReference>
<dbReference type="STRING" id="266809.PM03_11470"/>
<feature type="signal peptide" evidence="1">
    <location>
        <begin position="1"/>
        <end position="24"/>
    </location>
</feature>
<organism evidence="3 4">
    <name type="scientific">Thalassobacter stenotrophicus</name>
    <dbReference type="NCBI Taxonomy" id="266809"/>
    <lineage>
        <taxon>Bacteria</taxon>
        <taxon>Pseudomonadati</taxon>
        <taxon>Pseudomonadota</taxon>
        <taxon>Alphaproteobacteria</taxon>
        <taxon>Rhodobacterales</taxon>
        <taxon>Roseobacteraceae</taxon>
        <taxon>Thalassobacter</taxon>
    </lineage>
</organism>
<dbReference type="Gene3D" id="3.90.420.10">
    <property type="entry name" value="Oxidoreductase, molybdopterin-binding domain"/>
    <property type="match status" value="1"/>
</dbReference>
<name>A0A0P1F0R2_9RHOB</name>
<evidence type="ECO:0000313" key="4">
    <source>
        <dbReference type="Proteomes" id="UP000051298"/>
    </source>
</evidence>